<feature type="transmembrane region" description="Helical" evidence="9">
    <location>
        <begin position="110"/>
        <end position="138"/>
    </location>
</feature>
<evidence type="ECO:0000313" key="11">
    <source>
        <dbReference type="EMBL" id="SES43186.1"/>
    </source>
</evidence>
<keyword evidence="4 9" id="KW-1003">Cell membrane</keyword>
<keyword evidence="8 9" id="KW-0472">Membrane</keyword>
<evidence type="ECO:0000256" key="9">
    <source>
        <dbReference type="RuleBase" id="RU361157"/>
    </source>
</evidence>
<feature type="transmembrane region" description="Helical" evidence="9">
    <location>
        <begin position="182"/>
        <end position="203"/>
    </location>
</feature>
<keyword evidence="12" id="KW-1185">Reference proteome</keyword>
<evidence type="ECO:0000256" key="3">
    <source>
        <dbReference type="ARBA" id="ARBA00022448"/>
    </source>
</evidence>
<feature type="transmembrane region" description="Helical" evidence="9">
    <location>
        <begin position="33"/>
        <end position="57"/>
    </location>
</feature>
<feature type="transmembrane region" description="Helical" evidence="9">
    <location>
        <begin position="235"/>
        <end position="258"/>
    </location>
</feature>
<dbReference type="AlphaFoldDB" id="A0A1H9XAG5"/>
<dbReference type="PANTHER" id="PTHR30413:SF8">
    <property type="entry name" value="TRANSPORT PERMEASE PROTEIN"/>
    <property type="match status" value="1"/>
</dbReference>
<feature type="transmembrane region" description="Helical" evidence="9">
    <location>
        <begin position="144"/>
        <end position="170"/>
    </location>
</feature>
<comment type="subcellular location">
    <subcellularLocation>
        <location evidence="1">Cell inner membrane</location>
        <topology evidence="1">Multi-pass membrane protein</topology>
    </subcellularLocation>
    <subcellularLocation>
        <location evidence="9">Cell membrane</location>
        <topology evidence="9">Multi-pass membrane protein</topology>
    </subcellularLocation>
</comment>
<dbReference type="EMBL" id="FOHB01000007">
    <property type="protein sequence ID" value="SES43186.1"/>
    <property type="molecule type" value="Genomic_DNA"/>
</dbReference>
<dbReference type="OrthoDB" id="9789409at2"/>
<evidence type="ECO:0000256" key="7">
    <source>
        <dbReference type="ARBA" id="ARBA00022989"/>
    </source>
</evidence>
<organism evidence="11 12">
    <name type="scientific">Pedococcus cremeus</name>
    <dbReference type="NCBI Taxonomy" id="587636"/>
    <lineage>
        <taxon>Bacteria</taxon>
        <taxon>Bacillati</taxon>
        <taxon>Actinomycetota</taxon>
        <taxon>Actinomycetes</taxon>
        <taxon>Micrococcales</taxon>
        <taxon>Intrasporangiaceae</taxon>
        <taxon>Pedococcus</taxon>
    </lineage>
</organism>
<feature type="domain" description="ABC transmembrane type-2" evidence="10">
    <location>
        <begin position="34"/>
        <end position="261"/>
    </location>
</feature>
<reference evidence="12" key="1">
    <citation type="submission" date="2016-10" db="EMBL/GenBank/DDBJ databases">
        <authorList>
            <person name="Varghese N."/>
            <person name="Submissions S."/>
        </authorList>
    </citation>
    <scope>NUCLEOTIDE SEQUENCE [LARGE SCALE GENOMIC DNA]</scope>
    <source>
        <strain evidence="12">CGMCC 1.6963</strain>
    </source>
</reference>
<evidence type="ECO:0000313" key="12">
    <source>
        <dbReference type="Proteomes" id="UP000199019"/>
    </source>
</evidence>
<evidence type="ECO:0000256" key="8">
    <source>
        <dbReference type="ARBA" id="ARBA00023136"/>
    </source>
</evidence>
<dbReference type="Proteomes" id="UP000199019">
    <property type="component" value="Unassembled WGS sequence"/>
</dbReference>
<keyword evidence="3 9" id="KW-0813">Transport</keyword>
<evidence type="ECO:0000256" key="2">
    <source>
        <dbReference type="ARBA" id="ARBA00007783"/>
    </source>
</evidence>
<gene>
    <name evidence="11" type="ORF">SAMN05216199_3584</name>
</gene>
<dbReference type="GO" id="GO:0005886">
    <property type="term" value="C:plasma membrane"/>
    <property type="evidence" value="ECO:0007669"/>
    <property type="project" value="UniProtKB-SubCell"/>
</dbReference>
<sequence length="269" mass="30639">MRLISRTEALAARRSVLWTLVIRDLRVRYSQSVLGYVWTILDPLLMSLIYFLVFVYIFKRNDLGHEPYFLFLLIGLLAWQWFSGSLTDTSRALISEAKLVRSTNLPREIWVVRVVVSKGIEYVFSLPVLLFFLGFYLLQGKTHLNGWLVLFPFAVVVEFIAAVGLGLLLAPVTALITDMQRVIRIVLRMLFYATPVIYSGQLVPQPYDKVLWLNPMTGVLEAMRAGFFEHDKLPIQWGAIATSAVVSVALVFIGNTVFGRLERPVLKEI</sequence>
<protein>
    <recommendedName>
        <fullName evidence="9">Transport permease protein</fullName>
    </recommendedName>
</protein>
<dbReference type="Pfam" id="PF01061">
    <property type="entry name" value="ABC2_membrane"/>
    <property type="match status" value="1"/>
</dbReference>
<proteinExistence type="inferred from homology"/>
<keyword evidence="5" id="KW-0997">Cell inner membrane</keyword>
<evidence type="ECO:0000256" key="1">
    <source>
        <dbReference type="ARBA" id="ARBA00004429"/>
    </source>
</evidence>
<dbReference type="PROSITE" id="PS51012">
    <property type="entry name" value="ABC_TM2"/>
    <property type="match status" value="1"/>
</dbReference>
<dbReference type="GO" id="GO:0140359">
    <property type="term" value="F:ABC-type transporter activity"/>
    <property type="evidence" value="ECO:0007669"/>
    <property type="project" value="InterPro"/>
</dbReference>
<evidence type="ECO:0000259" key="10">
    <source>
        <dbReference type="PROSITE" id="PS51012"/>
    </source>
</evidence>
<dbReference type="STRING" id="587636.SAMN05216199_3584"/>
<evidence type="ECO:0000256" key="6">
    <source>
        <dbReference type="ARBA" id="ARBA00022692"/>
    </source>
</evidence>
<dbReference type="GO" id="GO:0015920">
    <property type="term" value="P:lipopolysaccharide transport"/>
    <property type="evidence" value="ECO:0007669"/>
    <property type="project" value="TreeGrafter"/>
</dbReference>
<evidence type="ECO:0000256" key="5">
    <source>
        <dbReference type="ARBA" id="ARBA00022519"/>
    </source>
</evidence>
<dbReference type="RefSeq" id="WP_091761247.1">
    <property type="nucleotide sequence ID" value="NZ_FOHB01000007.1"/>
</dbReference>
<dbReference type="InterPro" id="IPR047817">
    <property type="entry name" value="ABC2_TM_bact-type"/>
</dbReference>
<feature type="transmembrane region" description="Helical" evidence="9">
    <location>
        <begin position="69"/>
        <end position="89"/>
    </location>
</feature>
<keyword evidence="6 9" id="KW-0812">Transmembrane</keyword>
<evidence type="ECO:0000256" key="4">
    <source>
        <dbReference type="ARBA" id="ARBA00022475"/>
    </source>
</evidence>
<keyword evidence="7 9" id="KW-1133">Transmembrane helix</keyword>
<dbReference type="PANTHER" id="PTHR30413">
    <property type="entry name" value="INNER MEMBRANE TRANSPORT PERMEASE"/>
    <property type="match status" value="1"/>
</dbReference>
<name>A0A1H9XAG5_9MICO</name>
<dbReference type="InterPro" id="IPR013525">
    <property type="entry name" value="ABC2_TM"/>
</dbReference>
<comment type="similarity">
    <text evidence="2 9">Belongs to the ABC-2 integral membrane protein family.</text>
</comment>
<accession>A0A1H9XAG5</accession>